<proteinExistence type="predicted"/>
<dbReference type="GO" id="GO:0030286">
    <property type="term" value="C:dynein complex"/>
    <property type="evidence" value="ECO:0007669"/>
    <property type="project" value="InterPro"/>
</dbReference>
<accession>A0AA36IL14</accession>
<protein>
    <submittedName>
        <fullName evidence="3">Uncharacterized protein</fullName>
    </submittedName>
</protein>
<dbReference type="Proteomes" id="UP001178507">
    <property type="component" value="Unassembled WGS sequence"/>
</dbReference>
<feature type="coiled-coil region" evidence="1">
    <location>
        <begin position="785"/>
        <end position="819"/>
    </location>
</feature>
<keyword evidence="4" id="KW-1185">Reference proteome</keyword>
<name>A0AA36IL14_9DINO</name>
<dbReference type="PANTHER" id="PTHR45703">
    <property type="entry name" value="DYNEIN HEAVY CHAIN"/>
    <property type="match status" value="1"/>
</dbReference>
<gene>
    <name evidence="3" type="ORF">EVOR1521_LOCUS14501</name>
</gene>
<comment type="caution">
    <text evidence="3">The sequence shown here is derived from an EMBL/GenBank/DDBJ whole genome shotgun (WGS) entry which is preliminary data.</text>
</comment>
<feature type="coiled-coil region" evidence="1">
    <location>
        <begin position="136"/>
        <end position="163"/>
    </location>
</feature>
<dbReference type="Gene3D" id="1.20.920.20">
    <property type="match status" value="1"/>
</dbReference>
<organism evidence="3 4">
    <name type="scientific">Effrenium voratum</name>
    <dbReference type="NCBI Taxonomy" id="2562239"/>
    <lineage>
        <taxon>Eukaryota</taxon>
        <taxon>Sar</taxon>
        <taxon>Alveolata</taxon>
        <taxon>Dinophyceae</taxon>
        <taxon>Suessiales</taxon>
        <taxon>Symbiodiniaceae</taxon>
        <taxon>Effrenium</taxon>
    </lineage>
</organism>
<dbReference type="EMBL" id="CAUJNA010001735">
    <property type="protein sequence ID" value="CAJ1388688.1"/>
    <property type="molecule type" value="Genomic_DNA"/>
</dbReference>
<dbReference type="GO" id="GO:0045505">
    <property type="term" value="F:dynein intermediate chain binding"/>
    <property type="evidence" value="ECO:0007669"/>
    <property type="project" value="InterPro"/>
</dbReference>
<dbReference type="GO" id="GO:0007018">
    <property type="term" value="P:microtubule-based movement"/>
    <property type="evidence" value="ECO:0007669"/>
    <property type="project" value="InterPro"/>
</dbReference>
<evidence type="ECO:0000313" key="3">
    <source>
        <dbReference type="EMBL" id="CAJ1388688.1"/>
    </source>
</evidence>
<evidence type="ECO:0000256" key="2">
    <source>
        <dbReference type="SAM" id="MobiDB-lite"/>
    </source>
</evidence>
<sequence>MHVRHFGSSVQRPAPRFFLLANYDNLCVIMRSFPFALVLVCGATRLEEIENDTSGEAGPMTCCLMDPVLELESLSVSAIDPQHGDVTQCRVTTALVCGSHEECEEKCKNDIKANLLTLKLLTPLRREEQGEAGQALTAAKAALRQAQQALDLAQDKALAFEENRVAAHRLLCHHECADANATVGIGHDERQNCTLNCRRKLMLKISRCDNLAREAIRPRAIGLDVAATCPRRFAFTPALAGDAPDYLEVLQDKFGEKPMHKVMKVADQMKVLGSRSHAVMIYFYFEHASCKKMKQAIELLYRQRQHDSRFMDRASQPTDDGPLLKGPIQPTSTKAKKDEADAKYSNCTSRVKEAARRESKAEKRSVSPVGICGGGDCCCSFVEGSVATPLLVSASTFGSWGKCKLIRPYARSGFSFCRTYNTECPNCRKLVCANNGAGSCNWDGRCTQKSVLLGSPDDGKIWQQAMFIPLARIVEMVHLRIRDVVSAEVGQDYALDFCCAVRFSGFVQAIARLAMHFRTLQVHRGTMHESVLSRLKALDKFVLEVEAKYRSNRVSLRLLAEEARRLLDRTARETELRSAARACLQEVKGRKKVVESHIAAVDAKYGAELERALNAACSSLRQLKQLDRCHFQNLAQYRHMPAALVRVLGAAKAMLLHIEEPSDGAPVLTRAVPKHALAAATAAAAGPIGIPQERPRMFDWAKTLAAAETLDTLSAAAAGQALPGWLAEVLEKFLACPDCEASQLWAMSPAAARISQWLRARLACHRVLMRMEDERQSMGDLSSQLVEVNASLATAKAELRRAERALEDLEAAHLATVQQRQTLGRSETSLQLQLERAQQVLEIAAPRRRECQVLVPEILESEESPAQWGAILTIAVLSCYGAAFGPALRLPVMKELQQVLQDCGVPTPPNLFTSAYLQHFLPRSFLEAYRWPDCNLFQSALATEVRFGREEKSGLAFDLRSSLCTLMLDPFGIATDWLKALGAAPGGKLCQLKMEPLGQGLPK</sequence>
<evidence type="ECO:0000313" key="4">
    <source>
        <dbReference type="Proteomes" id="UP001178507"/>
    </source>
</evidence>
<reference evidence="3" key="1">
    <citation type="submission" date="2023-08" db="EMBL/GenBank/DDBJ databases">
        <authorList>
            <person name="Chen Y."/>
            <person name="Shah S."/>
            <person name="Dougan E. K."/>
            <person name="Thang M."/>
            <person name="Chan C."/>
        </authorList>
    </citation>
    <scope>NUCLEOTIDE SEQUENCE</scope>
</reference>
<dbReference type="GO" id="GO:0051959">
    <property type="term" value="F:dynein light intermediate chain binding"/>
    <property type="evidence" value="ECO:0007669"/>
    <property type="project" value="InterPro"/>
</dbReference>
<keyword evidence="1" id="KW-0175">Coiled coil</keyword>
<dbReference type="InterPro" id="IPR026983">
    <property type="entry name" value="DHC"/>
</dbReference>
<evidence type="ECO:0000256" key="1">
    <source>
        <dbReference type="SAM" id="Coils"/>
    </source>
</evidence>
<feature type="region of interest" description="Disordered" evidence="2">
    <location>
        <begin position="312"/>
        <end position="343"/>
    </location>
</feature>
<dbReference type="AlphaFoldDB" id="A0AA36IL14"/>